<dbReference type="RefSeq" id="WP_104372858.1">
    <property type="nucleotide sequence ID" value="NZ_BFAV01000149.1"/>
</dbReference>
<sequence>MKKDKEYIFEEPSAEVLQAVKNISAEGRLNCPQAWALAKQLSVPVPVVGRAADILGVRIMNCSLGCFK</sequence>
<accession>A0A2L2XEJ0</accession>
<comment type="caution">
    <text evidence="1">The sequence shown here is derived from an EMBL/GenBank/DDBJ whole genome shotgun (WGS) entry which is preliminary data.</text>
</comment>
<dbReference type="EMBL" id="BFAV01000149">
    <property type="protein sequence ID" value="GBF34648.1"/>
    <property type="molecule type" value="Genomic_DNA"/>
</dbReference>
<dbReference type="OrthoDB" id="1807327at2"/>
<dbReference type="Proteomes" id="UP000239549">
    <property type="component" value="Unassembled WGS sequence"/>
</dbReference>
<protein>
    <submittedName>
        <fullName evidence="1">Uncharacterized protein</fullName>
    </submittedName>
</protein>
<reference evidence="2" key="1">
    <citation type="submission" date="2018-02" db="EMBL/GenBank/DDBJ databases">
        <title>Genome sequence of Desulfocucumis palustris strain NAW-5.</title>
        <authorList>
            <person name="Watanabe M."/>
            <person name="Kojima H."/>
            <person name="Fukui M."/>
        </authorList>
    </citation>
    <scope>NUCLEOTIDE SEQUENCE [LARGE SCALE GENOMIC DNA]</scope>
    <source>
        <strain evidence="2">NAW-5</strain>
    </source>
</reference>
<evidence type="ECO:0000313" key="2">
    <source>
        <dbReference type="Proteomes" id="UP000239549"/>
    </source>
</evidence>
<name>A0A2L2XEJ0_9FIRM</name>
<keyword evidence="2" id="KW-1185">Reference proteome</keyword>
<evidence type="ECO:0000313" key="1">
    <source>
        <dbReference type="EMBL" id="GBF34648.1"/>
    </source>
</evidence>
<organism evidence="1 2">
    <name type="scientific">Desulfocucumis palustris</name>
    <dbReference type="NCBI Taxonomy" id="1898651"/>
    <lineage>
        <taxon>Bacteria</taxon>
        <taxon>Bacillati</taxon>
        <taxon>Bacillota</taxon>
        <taxon>Clostridia</taxon>
        <taxon>Eubacteriales</taxon>
        <taxon>Desulfocucumaceae</taxon>
        <taxon>Desulfocucumis</taxon>
    </lineage>
</organism>
<gene>
    <name evidence="1" type="ORF">DCCM_3768</name>
</gene>
<dbReference type="AlphaFoldDB" id="A0A2L2XEJ0"/>
<proteinExistence type="predicted"/>